<name>A0A371DI84_9APHY</name>
<dbReference type="InterPro" id="IPR051694">
    <property type="entry name" value="Immunoregulatory_rcpt-like"/>
</dbReference>
<dbReference type="PANTHER" id="PTHR15549">
    <property type="entry name" value="PAIRED IMMUNOGLOBULIN-LIKE TYPE 2 RECEPTOR"/>
    <property type="match status" value="1"/>
</dbReference>
<comment type="subcellular location">
    <subcellularLocation>
        <location evidence="1">Membrane</location>
        <topology evidence="1">Single-pass membrane protein</topology>
    </subcellularLocation>
</comment>
<feature type="region of interest" description="Disordered" evidence="5">
    <location>
        <begin position="112"/>
        <end position="131"/>
    </location>
</feature>
<keyword evidence="8" id="KW-1185">Reference proteome</keyword>
<evidence type="ECO:0000256" key="2">
    <source>
        <dbReference type="ARBA" id="ARBA00022692"/>
    </source>
</evidence>
<dbReference type="Proteomes" id="UP000256964">
    <property type="component" value="Unassembled WGS sequence"/>
</dbReference>
<feature type="region of interest" description="Disordered" evidence="5">
    <location>
        <begin position="52"/>
        <end position="79"/>
    </location>
</feature>
<keyword evidence="4 6" id="KW-0472">Membrane</keyword>
<feature type="region of interest" description="Disordered" evidence="5">
    <location>
        <begin position="333"/>
        <end position="367"/>
    </location>
</feature>
<evidence type="ECO:0000256" key="4">
    <source>
        <dbReference type="ARBA" id="ARBA00023136"/>
    </source>
</evidence>
<dbReference type="GO" id="GO:0071944">
    <property type="term" value="C:cell periphery"/>
    <property type="evidence" value="ECO:0007669"/>
    <property type="project" value="UniProtKB-ARBA"/>
</dbReference>
<evidence type="ECO:0000313" key="7">
    <source>
        <dbReference type="EMBL" id="RDX52235.1"/>
    </source>
</evidence>
<feature type="compositionally biased region" description="Polar residues" evidence="5">
    <location>
        <begin position="117"/>
        <end position="131"/>
    </location>
</feature>
<evidence type="ECO:0000313" key="8">
    <source>
        <dbReference type="Proteomes" id="UP000256964"/>
    </source>
</evidence>
<accession>A0A371DI84</accession>
<feature type="compositionally biased region" description="Low complexity" evidence="5">
    <location>
        <begin position="62"/>
        <end position="79"/>
    </location>
</feature>
<gene>
    <name evidence="7" type="ORF">OH76DRAFT_200104</name>
</gene>
<evidence type="ECO:0000256" key="6">
    <source>
        <dbReference type="SAM" id="Phobius"/>
    </source>
</evidence>
<protein>
    <submittedName>
        <fullName evidence="7">Uncharacterized protein</fullName>
    </submittedName>
</protein>
<feature type="region of interest" description="Disordered" evidence="5">
    <location>
        <begin position="176"/>
        <end position="196"/>
    </location>
</feature>
<evidence type="ECO:0000256" key="5">
    <source>
        <dbReference type="SAM" id="MobiDB-lite"/>
    </source>
</evidence>
<dbReference type="AlphaFoldDB" id="A0A371DI84"/>
<feature type="transmembrane region" description="Helical" evidence="6">
    <location>
        <begin position="17"/>
        <end position="36"/>
    </location>
</feature>
<dbReference type="GO" id="GO:0016020">
    <property type="term" value="C:membrane"/>
    <property type="evidence" value="ECO:0007669"/>
    <property type="project" value="UniProtKB-SubCell"/>
</dbReference>
<reference evidence="7 8" key="1">
    <citation type="journal article" date="2018" name="Biotechnol. Biofuels">
        <title>Integrative visual omics of the white-rot fungus Polyporus brumalis exposes the biotechnological potential of its oxidative enzymes for delignifying raw plant biomass.</title>
        <authorList>
            <person name="Miyauchi S."/>
            <person name="Rancon A."/>
            <person name="Drula E."/>
            <person name="Hage H."/>
            <person name="Chaduli D."/>
            <person name="Favel A."/>
            <person name="Grisel S."/>
            <person name="Henrissat B."/>
            <person name="Herpoel-Gimbert I."/>
            <person name="Ruiz-Duenas F.J."/>
            <person name="Chevret D."/>
            <person name="Hainaut M."/>
            <person name="Lin J."/>
            <person name="Wang M."/>
            <person name="Pangilinan J."/>
            <person name="Lipzen A."/>
            <person name="Lesage-Meessen L."/>
            <person name="Navarro D."/>
            <person name="Riley R."/>
            <person name="Grigoriev I.V."/>
            <person name="Zhou S."/>
            <person name="Raouche S."/>
            <person name="Rosso M.N."/>
        </authorList>
    </citation>
    <scope>NUCLEOTIDE SEQUENCE [LARGE SCALE GENOMIC DNA]</scope>
    <source>
        <strain evidence="7 8">BRFM 1820</strain>
    </source>
</reference>
<sequence>MSLRHCTGARQLRRPRFLAIAAGANPILRVVFVLVLSPRRFLPRTIQSTLMRPHHHEHFPRPTSTTTSTPPTSTSTSTLVFLPSSTTSASGSSSQPGTIALTSSAAVVSAPSTTISPQTGSATPSLASNVSSSPAFKSTLSTAAIAGLSVAAVAIVAVILGLFIWRRRRCKAQIPHGAEGEDEEEGLHPDNGLSSNVITRSAPSQHVFTPAPVSENYDSPSFRRETIPPSHPGRIADMPIQALSPFLDPPTVKSNVFDSLRSSPSIESLPRHGRVASIDRSLAATSVPSNPRPPRADVLAASQRSSSDIATSPGEGRVRRESYFTVYELDGGVRLAGGPPDIGGGSGDEEEGPPIATLTLPPPYQRY</sequence>
<keyword evidence="3 6" id="KW-1133">Transmembrane helix</keyword>
<dbReference type="PANTHER" id="PTHR15549:SF30">
    <property type="entry name" value="MID2 DOMAIN-CONTAINING PROTEIN"/>
    <property type="match status" value="1"/>
</dbReference>
<dbReference type="EMBL" id="KZ857391">
    <property type="protein sequence ID" value="RDX52235.1"/>
    <property type="molecule type" value="Genomic_DNA"/>
</dbReference>
<keyword evidence="2 6" id="KW-0812">Transmembrane</keyword>
<organism evidence="7 8">
    <name type="scientific">Lentinus brumalis</name>
    <dbReference type="NCBI Taxonomy" id="2498619"/>
    <lineage>
        <taxon>Eukaryota</taxon>
        <taxon>Fungi</taxon>
        <taxon>Dikarya</taxon>
        <taxon>Basidiomycota</taxon>
        <taxon>Agaricomycotina</taxon>
        <taxon>Agaricomycetes</taxon>
        <taxon>Polyporales</taxon>
        <taxon>Polyporaceae</taxon>
        <taxon>Lentinus</taxon>
    </lineage>
</organism>
<evidence type="ECO:0000256" key="1">
    <source>
        <dbReference type="ARBA" id="ARBA00004167"/>
    </source>
</evidence>
<evidence type="ECO:0000256" key="3">
    <source>
        <dbReference type="ARBA" id="ARBA00022989"/>
    </source>
</evidence>
<feature type="region of interest" description="Disordered" evidence="5">
    <location>
        <begin position="283"/>
        <end position="317"/>
    </location>
</feature>
<feature type="transmembrane region" description="Helical" evidence="6">
    <location>
        <begin position="143"/>
        <end position="165"/>
    </location>
</feature>
<proteinExistence type="predicted"/>